<sequence>KSSGAKDKGPRAQLAYTKPRKTLIGILQVWGTGLLRDLQGLAKELALTGVLYFSLIFGYHILLNT</sequence>
<proteinExistence type="predicted"/>
<evidence type="ECO:0000313" key="3">
    <source>
        <dbReference type="WBParaSite" id="nRc.2.0.1.t28428-RA"/>
    </source>
</evidence>
<name>A0A915JQP9_ROMCU</name>
<keyword evidence="1" id="KW-0812">Transmembrane</keyword>
<protein>
    <submittedName>
        <fullName evidence="3">Uncharacterized protein</fullName>
    </submittedName>
</protein>
<organism evidence="2 3">
    <name type="scientific">Romanomermis culicivorax</name>
    <name type="common">Nematode worm</name>
    <dbReference type="NCBI Taxonomy" id="13658"/>
    <lineage>
        <taxon>Eukaryota</taxon>
        <taxon>Metazoa</taxon>
        <taxon>Ecdysozoa</taxon>
        <taxon>Nematoda</taxon>
        <taxon>Enoplea</taxon>
        <taxon>Dorylaimia</taxon>
        <taxon>Mermithida</taxon>
        <taxon>Mermithoidea</taxon>
        <taxon>Mermithidae</taxon>
        <taxon>Romanomermis</taxon>
    </lineage>
</organism>
<evidence type="ECO:0000256" key="1">
    <source>
        <dbReference type="SAM" id="Phobius"/>
    </source>
</evidence>
<accession>A0A915JQP9</accession>
<evidence type="ECO:0000313" key="2">
    <source>
        <dbReference type="Proteomes" id="UP000887565"/>
    </source>
</evidence>
<dbReference type="Proteomes" id="UP000887565">
    <property type="component" value="Unplaced"/>
</dbReference>
<keyword evidence="1" id="KW-1133">Transmembrane helix</keyword>
<dbReference type="AlphaFoldDB" id="A0A915JQP9"/>
<dbReference type="WBParaSite" id="nRc.2.0.1.t28428-RA">
    <property type="protein sequence ID" value="nRc.2.0.1.t28428-RA"/>
    <property type="gene ID" value="nRc.2.0.1.g28428"/>
</dbReference>
<reference evidence="3" key="1">
    <citation type="submission" date="2022-11" db="UniProtKB">
        <authorList>
            <consortium name="WormBaseParasite"/>
        </authorList>
    </citation>
    <scope>IDENTIFICATION</scope>
</reference>
<feature type="transmembrane region" description="Helical" evidence="1">
    <location>
        <begin position="45"/>
        <end position="62"/>
    </location>
</feature>
<keyword evidence="2" id="KW-1185">Reference proteome</keyword>
<keyword evidence="1" id="KW-0472">Membrane</keyword>